<dbReference type="GO" id="GO:0005739">
    <property type="term" value="C:mitochondrion"/>
    <property type="evidence" value="ECO:0007669"/>
    <property type="project" value="TreeGrafter"/>
</dbReference>
<evidence type="ECO:0000313" key="5">
    <source>
        <dbReference type="EMBL" id="KAK2169902.1"/>
    </source>
</evidence>
<name>A0AAD9KEQ7_9ANNE</name>
<dbReference type="InterPro" id="IPR034334">
    <property type="entry name" value="PGES2"/>
</dbReference>
<dbReference type="Proteomes" id="UP001208570">
    <property type="component" value="Unassembled WGS sequence"/>
</dbReference>
<comment type="function">
    <text evidence="1">Has a glutathione-disulfide oxidoreductase activity in the presence of NADPH and glutathione reductase. Reduces low molecular weight disulfides and proteins.</text>
</comment>
<dbReference type="CDD" id="cd03197">
    <property type="entry name" value="GST_C_mPGES2"/>
    <property type="match status" value="1"/>
</dbReference>
<dbReference type="InterPro" id="IPR011767">
    <property type="entry name" value="GLR_AS"/>
</dbReference>
<dbReference type="InterPro" id="IPR036249">
    <property type="entry name" value="Thioredoxin-like_sf"/>
</dbReference>
<dbReference type="PANTHER" id="PTHR12782">
    <property type="entry name" value="MICROSOMAL PROSTAGLANDIN E SYNTHASE-2"/>
    <property type="match status" value="1"/>
</dbReference>
<dbReference type="PROSITE" id="PS00195">
    <property type="entry name" value="GLUTAREDOXIN_1"/>
    <property type="match status" value="1"/>
</dbReference>
<dbReference type="PROSITE" id="PS51354">
    <property type="entry name" value="GLUTAREDOXIN_2"/>
    <property type="match status" value="1"/>
</dbReference>
<dbReference type="Gene3D" id="1.20.1050.10">
    <property type="match status" value="1"/>
</dbReference>
<evidence type="ECO:0000259" key="4">
    <source>
        <dbReference type="Pfam" id="PF00462"/>
    </source>
</evidence>
<dbReference type="SUPFAM" id="SSF47616">
    <property type="entry name" value="GST C-terminal domain-like"/>
    <property type="match status" value="1"/>
</dbReference>
<evidence type="ECO:0000256" key="3">
    <source>
        <dbReference type="ARBA" id="ARBA00023098"/>
    </source>
</evidence>
<dbReference type="InterPro" id="IPR002109">
    <property type="entry name" value="Glutaredoxin"/>
</dbReference>
<dbReference type="Pfam" id="PF00462">
    <property type="entry name" value="Glutaredoxin"/>
    <property type="match status" value="1"/>
</dbReference>
<comment type="caution">
    <text evidence="5">The sequence shown here is derived from an EMBL/GenBank/DDBJ whole genome shotgun (WGS) entry which is preliminary data.</text>
</comment>
<dbReference type="SFLD" id="SFLDG01203">
    <property type="entry name" value="Prostaglandin_E_synthase_like1"/>
    <property type="match status" value="1"/>
</dbReference>
<dbReference type="SUPFAM" id="SSF52833">
    <property type="entry name" value="Thioredoxin-like"/>
    <property type="match status" value="1"/>
</dbReference>
<dbReference type="Gene3D" id="3.40.30.10">
    <property type="entry name" value="Glutaredoxin"/>
    <property type="match status" value="1"/>
</dbReference>
<dbReference type="InterPro" id="IPR034335">
    <property type="entry name" value="PGES2_C"/>
</dbReference>
<feature type="domain" description="Glutaredoxin" evidence="4">
    <location>
        <begin position="121"/>
        <end position="173"/>
    </location>
</feature>
<organism evidence="5 6">
    <name type="scientific">Paralvinella palmiformis</name>
    <dbReference type="NCBI Taxonomy" id="53620"/>
    <lineage>
        <taxon>Eukaryota</taxon>
        <taxon>Metazoa</taxon>
        <taxon>Spiralia</taxon>
        <taxon>Lophotrochozoa</taxon>
        <taxon>Annelida</taxon>
        <taxon>Polychaeta</taxon>
        <taxon>Sedentaria</taxon>
        <taxon>Canalipalpata</taxon>
        <taxon>Terebellida</taxon>
        <taxon>Terebelliformia</taxon>
        <taxon>Alvinellidae</taxon>
        <taxon>Paralvinella</taxon>
    </lineage>
</organism>
<accession>A0AAD9KEQ7</accession>
<dbReference type="InterPro" id="IPR036282">
    <property type="entry name" value="Glutathione-S-Trfase_C_sf"/>
</dbReference>
<sequence length="426" mass="49448">MAAPMSRISSFICQTRYYRNSSNVSHKAASYLFGNNTTLFSHSVGNRFRKFSTFSGTAVNRWLFRSKHYMLMTAGVAIPFVYLVDLYRRSTVVFADVGGPFQFKPIRSVRSDGDSTGLKLTMFQYQTCPFCCKARAYLDYRSFSYDVIEVNSVWRKEIKWSKYKKVPILVIQGIGPDGYLQINDSSVIISVLETFLDNRTLTLDKILEFYPGLETKNERGKAITDWPNKYFVMMNERKLTPSLETEQKKVVSNFLFILFNFNSLPELYLYYKEERDWREWTDQILIHTLAPNMYRTLSESKEAFDYFSEVGEWQKVFTTSERLFVIYVGTLAMYILGKILKRRHHLKDDVRLSLYDACKEWMKAIGPNRQFLGGDTPNLADISVYGVLSSFEGCQSFKDVLSNTDIGPWYSQMKKLIEGLKGHVLP</sequence>
<dbReference type="SFLD" id="SFLDS00019">
    <property type="entry name" value="Glutathione_Transferase_(cytos"/>
    <property type="match status" value="1"/>
</dbReference>
<dbReference type="SFLD" id="SFLDG01182">
    <property type="entry name" value="Prostaglandin_E_synthase_like"/>
    <property type="match status" value="1"/>
</dbReference>
<dbReference type="GO" id="GO:0050220">
    <property type="term" value="F:prostaglandin-E synthase activity"/>
    <property type="evidence" value="ECO:0007669"/>
    <property type="project" value="InterPro"/>
</dbReference>
<protein>
    <recommendedName>
        <fullName evidence="4">Glutaredoxin domain-containing protein</fullName>
    </recommendedName>
</protein>
<dbReference type="Gene3D" id="6.20.200.30">
    <property type="match status" value="1"/>
</dbReference>
<evidence type="ECO:0000313" key="6">
    <source>
        <dbReference type="Proteomes" id="UP001208570"/>
    </source>
</evidence>
<proteinExistence type="inferred from homology"/>
<reference evidence="5" key="1">
    <citation type="journal article" date="2023" name="Mol. Biol. Evol.">
        <title>Third-Generation Sequencing Reveals the Adaptive Role of the Epigenome in Three Deep-Sea Polychaetes.</title>
        <authorList>
            <person name="Perez M."/>
            <person name="Aroh O."/>
            <person name="Sun Y."/>
            <person name="Lan Y."/>
            <person name="Juniper S.K."/>
            <person name="Young C.R."/>
            <person name="Angers B."/>
            <person name="Qian P.Y."/>
        </authorList>
    </citation>
    <scope>NUCLEOTIDE SEQUENCE</scope>
    <source>
        <strain evidence="5">P08H-3</strain>
    </source>
</reference>
<evidence type="ECO:0000256" key="2">
    <source>
        <dbReference type="ARBA" id="ARBA00007409"/>
    </source>
</evidence>
<keyword evidence="3" id="KW-0443">Lipid metabolism</keyword>
<dbReference type="PANTHER" id="PTHR12782:SF5">
    <property type="entry name" value="PROSTAGLANDIN E SYNTHASE 2"/>
    <property type="match status" value="1"/>
</dbReference>
<comment type="similarity">
    <text evidence="2">Belongs to the GST superfamily.</text>
</comment>
<evidence type="ECO:0000256" key="1">
    <source>
        <dbReference type="ARBA" id="ARBA00002549"/>
    </source>
</evidence>
<dbReference type="AlphaFoldDB" id="A0AAD9KEQ7"/>
<dbReference type="EMBL" id="JAODUP010000006">
    <property type="protein sequence ID" value="KAK2169902.1"/>
    <property type="molecule type" value="Genomic_DNA"/>
</dbReference>
<gene>
    <name evidence="5" type="ORF">LSH36_6g13000</name>
</gene>
<dbReference type="InterPro" id="IPR040079">
    <property type="entry name" value="Glutathione_S-Trfase"/>
</dbReference>
<dbReference type="GO" id="GO:0006629">
    <property type="term" value="P:lipid metabolic process"/>
    <property type="evidence" value="ECO:0007669"/>
    <property type="project" value="UniProtKB-KW"/>
</dbReference>
<keyword evidence="6" id="KW-1185">Reference proteome</keyword>